<organism evidence="4 5">
    <name type="scientific">Halanaerobacter jeridensis</name>
    <dbReference type="NCBI Taxonomy" id="706427"/>
    <lineage>
        <taxon>Bacteria</taxon>
        <taxon>Bacillati</taxon>
        <taxon>Bacillota</taxon>
        <taxon>Clostridia</taxon>
        <taxon>Halanaerobiales</taxon>
        <taxon>Halobacteroidaceae</taxon>
        <taxon>Halanaerobacter</taxon>
    </lineage>
</organism>
<protein>
    <submittedName>
        <fullName evidence="4">AcrR family transcriptional regulator</fullName>
    </submittedName>
</protein>
<proteinExistence type="predicted"/>
<dbReference type="EMBL" id="JAFBDQ010000001">
    <property type="protein sequence ID" value="MBM7555281.1"/>
    <property type="molecule type" value="Genomic_DNA"/>
</dbReference>
<evidence type="ECO:0000256" key="2">
    <source>
        <dbReference type="PROSITE-ProRule" id="PRU00335"/>
    </source>
</evidence>
<feature type="domain" description="HTH tetR-type" evidence="3">
    <location>
        <begin position="2"/>
        <end position="62"/>
    </location>
</feature>
<dbReference type="Pfam" id="PF00440">
    <property type="entry name" value="TetR_N"/>
    <property type="match status" value="1"/>
</dbReference>
<dbReference type="Gene3D" id="1.10.10.60">
    <property type="entry name" value="Homeodomain-like"/>
    <property type="match status" value="1"/>
</dbReference>
<dbReference type="PROSITE" id="PS50977">
    <property type="entry name" value="HTH_TETR_2"/>
    <property type="match status" value="1"/>
</dbReference>
<dbReference type="PANTHER" id="PTHR43479">
    <property type="entry name" value="ACREF/ENVCD OPERON REPRESSOR-RELATED"/>
    <property type="match status" value="1"/>
</dbReference>
<name>A0A938XS63_9FIRM</name>
<dbReference type="PRINTS" id="PR00455">
    <property type="entry name" value="HTHTETR"/>
</dbReference>
<accession>A0A938XS63</accession>
<evidence type="ECO:0000259" key="3">
    <source>
        <dbReference type="PROSITE" id="PS50977"/>
    </source>
</evidence>
<dbReference type="Proteomes" id="UP000774000">
    <property type="component" value="Unassembled WGS sequence"/>
</dbReference>
<dbReference type="SUPFAM" id="SSF48498">
    <property type="entry name" value="Tetracyclin repressor-like, C-terminal domain"/>
    <property type="match status" value="1"/>
</dbReference>
<sequence>MNPKREKIFNAAVKKFSEKGTTGTTMKEISQEAGVGKGTLYRYFEDKEDLVSSLMSYGFERLTEVIKREIEGIESATDKIKKVVEVQLEFYKKHCDFCRFLTREFWGYKNKFEENIKEIRSDYTVVIEGIIEEGIEENEFKAKDPEVAAVSLIGMVNLTALHWFMFKGEVAVDKIREEVIDIFLSGMLN</sequence>
<comment type="caution">
    <text evidence="4">The sequence shown here is derived from an EMBL/GenBank/DDBJ whole genome shotgun (WGS) entry which is preliminary data.</text>
</comment>
<dbReference type="AlphaFoldDB" id="A0A938XS63"/>
<dbReference type="Gene3D" id="1.10.357.10">
    <property type="entry name" value="Tetracycline Repressor, domain 2"/>
    <property type="match status" value="1"/>
</dbReference>
<feature type="DNA-binding region" description="H-T-H motif" evidence="2">
    <location>
        <begin position="25"/>
        <end position="44"/>
    </location>
</feature>
<dbReference type="InterPro" id="IPR009057">
    <property type="entry name" value="Homeodomain-like_sf"/>
</dbReference>
<dbReference type="InterPro" id="IPR036271">
    <property type="entry name" value="Tet_transcr_reg_TetR-rel_C_sf"/>
</dbReference>
<gene>
    <name evidence="4" type="ORF">JOC47_000105</name>
</gene>
<dbReference type="PANTHER" id="PTHR43479:SF11">
    <property type="entry name" value="ACREF_ENVCD OPERON REPRESSOR-RELATED"/>
    <property type="match status" value="1"/>
</dbReference>
<evidence type="ECO:0000256" key="1">
    <source>
        <dbReference type="ARBA" id="ARBA00023125"/>
    </source>
</evidence>
<keyword evidence="1 2" id="KW-0238">DNA-binding</keyword>
<dbReference type="InterPro" id="IPR001647">
    <property type="entry name" value="HTH_TetR"/>
</dbReference>
<dbReference type="GO" id="GO:0003677">
    <property type="term" value="F:DNA binding"/>
    <property type="evidence" value="ECO:0007669"/>
    <property type="project" value="UniProtKB-UniRule"/>
</dbReference>
<evidence type="ECO:0000313" key="4">
    <source>
        <dbReference type="EMBL" id="MBM7555281.1"/>
    </source>
</evidence>
<dbReference type="SUPFAM" id="SSF46689">
    <property type="entry name" value="Homeodomain-like"/>
    <property type="match status" value="1"/>
</dbReference>
<dbReference type="InterPro" id="IPR041490">
    <property type="entry name" value="KstR2_TetR_C"/>
</dbReference>
<dbReference type="InterPro" id="IPR050624">
    <property type="entry name" value="HTH-type_Tx_Regulator"/>
</dbReference>
<dbReference type="Pfam" id="PF17932">
    <property type="entry name" value="TetR_C_24"/>
    <property type="match status" value="1"/>
</dbReference>
<reference evidence="4" key="1">
    <citation type="submission" date="2021-01" db="EMBL/GenBank/DDBJ databases">
        <title>Genomic Encyclopedia of Type Strains, Phase IV (KMG-IV): sequencing the most valuable type-strain genomes for metagenomic binning, comparative biology and taxonomic classification.</title>
        <authorList>
            <person name="Goeker M."/>
        </authorList>
    </citation>
    <scope>NUCLEOTIDE SEQUENCE</scope>
    <source>
        <strain evidence="4">DSM 23230</strain>
    </source>
</reference>
<keyword evidence="5" id="KW-1185">Reference proteome</keyword>
<evidence type="ECO:0000313" key="5">
    <source>
        <dbReference type="Proteomes" id="UP000774000"/>
    </source>
</evidence>
<dbReference type="RefSeq" id="WP_204700003.1">
    <property type="nucleotide sequence ID" value="NZ_JAFBDQ010000001.1"/>
</dbReference>